<dbReference type="KEGG" id="tet:TTHERM_00655490"/>
<evidence type="ECO:0000256" key="2">
    <source>
        <dbReference type="SAM" id="MobiDB-lite"/>
    </source>
</evidence>
<dbReference type="Gene3D" id="1.10.8.270">
    <property type="entry name" value="putative rabgap domain of human tbc1 domain family member 14 like domains"/>
    <property type="match status" value="1"/>
</dbReference>
<dbReference type="SUPFAM" id="SSF47923">
    <property type="entry name" value="Ypt/Rab-GAP domain of gyp1p"/>
    <property type="match status" value="2"/>
</dbReference>
<organism evidence="4 5">
    <name type="scientific">Tetrahymena thermophila (strain SB210)</name>
    <dbReference type="NCBI Taxonomy" id="312017"/>
    <lineage>
        <taxon>Eukaryota</taxon>
        <taxon>Sar</taxon>
        <taxon>Alveolata</taxon>
        <taxon>Ciliophora</taxon>
        <taxon>Intramacronucleata</taxon>
        <taxon>Oligohymenophorea</taxon>
        <taxon>Hymenostomatida</taxon>
        <taxon>Tetrahymenina</taxon>
        <taxon>Tetrahymenidae</taxon>
        <taxon>Tetrahymena</taxon>
    </lineage>
</organism>
<dbReference type="Proteomes" id="UP000009168">
    <property type="component" value="Unassembled WGS sequence"/>
</dbReference>
<evidence type="ECO:0000313" key="4">
    <source>
        <dbReference type="EMBL" id="EAR84521.1"/>
    </source>
</evidence>
<dbReference type="PROSITE" id="PS50086">
    <property type="entry name" value="TBC_RABGAP"/>
    <property type="match status" value="1"/>
</dbReference>
<dbReference type="PANTHER" id="PTHR47219">
    <property type="entry name" value="RAB GTPASE-ACTIVATING PROTEIN 1-LIKE"/>
    <property type="match status" value="1"/>
</dbReference>
<dbReference type="InParanoid" id="Q22H03"/>
<feature type="domain" description="Rab-GAP TBC" evidence="3">
    <location>
        <begin position="1095"/>
        <end position="1279"/>
    </location>
</feature>
<keyword evidence="5" id="KW-1185">Reference proteome</keyword>
<dbReference type="PANTHER" id="PTHR47219:SF9">
    <property type="entry name" value="GTPASE ACTIVATING PROTEIN AND CENTROSOME-ASSOCIATED, ISOFORM B"/>
    <property type="match status" value="1"/>
</dbReference>
<reference evidence="5" key="1">
    <citation type="journal article" date="2006" name="PLoS Biol.">
        <title>Macronuclear genome sequence of the ciliate Tetrahymena thermophila, a model eukaryote.</title>
        <authorList>
            <person name="Eisen J.A."/>
            <person name="Coyne R.S."/>
            <person name="Wu M."/>
            <person name="Wu D."/>
            <person name="Thiagarajan M."/>
            <person name="Wortman J.R."/>
            <person name="Badger J.H."/>
            <person name="Ren Q."/>
            <person name="Amedeo P."/>
            <person name="Jones K.M."/>
            <person name="Tallon L.J."/>
            <person name="Delcher A.L."/>
            <person name="Salzberg S.L."/>
            <person name="Silva J.C."/>
            <person name="Haas B.J."/>
            <person name="Majoros W.H."/>
            <person name="Farzad M."/>
            <person name="Carlton J.M."/>
            <person name="Smith R.K. Jr."/>
            <person name="Garg J."/>
            <person name="Pearlman R.E."/>
            <person name="Karrer K.M."/>
            <person name="Sun L."/>
            <person name="Manning G."/>
            <person name="Elde N.C."/>
            <person name="Turkewitz A.P."/>
            <person name="Asai D.J."/>
            <person name="Wilkes D.E."/>
            <person name="Wang Y."/>
            <person name="Cai H."/>
            <person name="Collins K."/>
            <person name="Stewart B.A."/>
            <person name="Lee S.R."/>
            <person name="Wilamowska K."/>
            <person name="Weinberg Z."/>
            <person name="Ruzzo W.L."/>
            <person name="Wloga D."/>
            <person name="Gaertig J."/>
            <person name="Frankel J."/>
            <person name="Tsao C.-C."/>
            <person name="Gorovsky M.A."/>
            <person name="Keeling P.J."/>
            <person name="Waller R.F."/>
            <person name="Patron N.J."/>
            <person name="Cherry J.M."/>
            <person name="Stover N.A."/>
            <person name="Krieger C.J."/>
            <person name="del Toro C."/>
            <person name="Ryder H.F."/>
            <person name="Williamson S.C."/>
            <person name="Barbeau R.A."/>
            <person name="Hamilton E.P."/>
            <person name="Orias E."/>
        </authorList>
    </citation>
    <scope>NUCLEOTIDE SEQUENCE [LARGE SCALE GENOMIC DNA]</scope>
    <source>
        <strain evidence="5">SB210</strain>
    </source>
</reference>
<dbReference type="GeneID" id="7832792"/>
<protein>
    <submittedName>
        <fullName evidence="4">Rab-GTPase-TBC domain protein</fullName>
    </submittedName>
</protein>
<feature type="region of interest" description="Disordered" evidence="2">
    <location>
        <begin position="101"/>
        <end position="123"/>
    </location>
</feature>
<evidence type="ECO:0000256" key="1">
    <source>
        <dbReference type="SAM" id="Coils"/>
    </source>
</evidence>
<proteinExistence type="predicted"/>
<feature type="compositionally biased region" description="Polar residues" evidence="2">
    <location>
        <begin position="726"/>
        <end position="759"/>
    </location>
</feature>
<dbReference type="GO" id="GO:0005096">
    <property type="term" value="F:GTPase activator activity"/>
    <property type="evidence" value="ECO:0007669"/>
    <property type="project" value="TreeGrafter"/>
</dbReference>
<gene>
    <name evidence="4" type="ORF">TTHERM_00655490</name>
</gene>
<dbReference type="InterPro" id="IPR035969">
    <property type="entry name" value="Rab-GAP_TBC_sf"/>
</dbReference>
<dbReference type="GO" id="GO:0031267">
    <property type="term" value="F:small GTPase binding"/>
    <property type="evidence" value="ECO:0007669"/>
    <property type="project" value="TreeGrafter"/>
</dbReference>
<feature type="coiled-coil region" evidence="1">
    <location>
        <begin position="356"/>
        <end position="383"/>
    </location>
</feature>
<sequence>MFSKKKQHYSSLNADSDVHVKTINCTESSISNYLLTEKSCHQNKQKPQSISSLSKNAPLNQIDQLQTRMKTQPSSSLHFSKNINYTNSYSVMSKIVKQSKVRNSLSSQQNASKLSQRSKDFKPKLSERFQTQAHATNISDDDFEEGQNDSFFCREDDDLHLIPGQTVVNMIPVSPNKKYKINNELEFFPSKKKIIHTSLPHQKISIDGYKNANEQSGQIIGNIQSNVLSDTFLTMNTCRGEESQVFDFKCETVANCEENQQINNQQISRKIINKSLSSVNNQKSQQQQIQQSEYFLNSNQQNLNINQVQAHKDEQQMIHQNQQDMCKNYDKANKVQTQINKNECLSNQNEFQPKQNECLSNQNECLSNQNKCLQNQNELLQNYNKFQFNQNEKAELKLQSEQQMNNQDQYCRPQQKIQNEQLQSILDQQQVYLNLQKITQKEEEQVENHLEQQLYSNSKQVISPRNIYDQTRYFNQQNNISSLNERQHTHLSDKYKEDYLYHSQWGYQSKKLNGVHSTCMTQFSPLKTEAGVHQITEVSQDNRRESSLFRLRYNCNSGLSQNNKDLLNYYDQVLAPQLANSSIRRISTNNYEQSSLSQQNNHNNLSGNNQNYIYKQNLQEQITNVLVQNNSKINCNNLNVINNQNKTISHSNSKEKQSCKNYNQVLSQKQNSNILSHTNSLNSTKSNIYLSNANKNISMHSSRNSTNKNSVYQQENLIIQNKKHQSLSQASNTSYQNGKYSKKNLNQKNQSTKNSIQITSKDQGAGLNVKNSNKVDLIKAQKSISDVKNDYSKQLNNHESFNNYQTHHQTIQQSYQPEQNAFNCLSNQFKHDIDTVLHYNYSFNKTNNTIPKNSKNALYQTTQNEININNDKKYFLSHANDTTAGKDQRLSINLPKQFEKENKQTEILLQKKEDISKLERIPTQQSVPNTISETQTKTINEFQTNTIQFQSNKIQDSKQSLKENQNNIKASQNGFMKDVQSSQTADAQNTNQQQIKNINVAQAIQQSEANNNSKVKENINYMNAIQNGSGQKSLMDTIKTNIINLVVKTFRGGDKRDQCNCDEGLEDYQTCSRAQKWLQWNYPENLDSLKTLYNQIKETRSSVVDPSVLQQIRRDITRTYPHLKFFQPLNDSQSSQGQSLPSKIENNQNKISSGLEQLESILYSFAAYDPQIGYVQGINFIAAHFLYHSEEYIAFWLLVNTFERFELRDIYLPNLPGLKKHSYILEKILEKIDPELYSHLSESGIKPDMYITPWLFSQFGMMIPLKYLDIFYENMIQEGWSFFYKFVISYMIEQKQLILEQDPMGSIEILTQKNNQIANEQYSEEKEWSDLIQDAKKIPINSKDIESMLNTINFQD</sequence>
<dbReference type="Gene3D" id="1.10.472.80">
    <property type="entry name" value="Ypt/Rab-GAP domain of gyp1p, domain 3"/>
    <property type="match status" value="1"/>
</dbReference>
<dbReference type="HOGENOM" id="CLU_257360_0_0_1"/>
<name>Q22H03_TETTS</name>
<dbReference type="EMBL" id="GG662502">
    <property type="protein sequence ID" value="EAR84521.1"/>
    <property type="molecule type" value="Genomic_DNA"/>
</dbReference>
<evidence type="ECO:0000259" key="3">
    <source>
        <dbReference type="PROSITE" id="PS50086"/>
    </source>
</evidence>
<dbReference type="InterPro" id="IPR000195">
    <property type="entry name" value="Rab-GAP-TBC_dom"/>
</dbReference>
<accession>Q22H03</accession>
<dbReference type="RefSeq" id="XP_001032184.1">
    <property type="nucleotide sequence ID" value="XM_001032184.1"/>
</dbReference>
<feature type="compositionally biased region" description="Polar residues" evidence="2">
    <location>
        <begin position="101"/>
        <end position="115"/>
    </location>
</feature>
<dbReference type="OrthoDB" id="295078at2759"/>
<feature type="region of interest" description="Disordered" evidence="2">
    <location>
        <begin position="722"/>
        <end position="759"/>
    </location>
</feature>
<dbReference type="eggNOG" id="KOG1102">
    <property type="taxonomic scope" value="Eukaryota"/>
</dbReference>
<evidence type="ECO:0000313" key="5">
    <source>
        <dbReference type="Proteomes" id="UP000009168"/>
    </source>
</evidence>
<keyword evidence="1" id="KW-0175">Coiled coil</keyword>
<dbReference type="Pfam" id="PF00566">
    <property type="entry name" value="RabGAP-TBC"/>
    <property type="match status" value="1"/>
</dbReference>
<dbReference type="SMART" id="SM00164">
    <property type="entry name" value="TBC"/>
    <property type="match status" value="1"/>
</dbReference>
<dbReference type="InterPro" id="IPR050302">
    <property type="entry name" value="Rab_GAP_TBC_domain"/>
</dbReference>